<dbReference type="Gene3D" id="1.10.150.20">
    <property type="entry name" value="5' to 3' exonuclease, C-terminal subdomain"/>
    <property type="match status" value="1"/>
</dbReference>
<keyword evidence="4" id="KW-0378">Hydrolase</keyword>
<evidence type="ECO:0000313" key="9">
    <source>
        <dbReference type="EMBL" id="MBC8576164.1"/>
    </source>
</evidence>
<protein>
    <submittedName>
        <fullName evidence="9">DNA repair protein RadC</fullName>
    </submittedName>
</protein>
<dbReference type="RefSeq" id="WP_262399714.1">
    <property type="nucleotide sequence ID" value="NZ_JACRTB010000009.1"/>
</dbReference>
<dbReference type="InterPro" id="IPR010994">
    <property type="entry name" value="RuvA_2-like"/>
</dbReference>
<evidence type="ECO:0000256" key="2">
    <source>
        <dbReference type="ARBA" id="ARBA00022670"/>
    </source>
</evidence>
<dbReference type="Pfam" id="PF04002">
    <property type="entry name" value="RadC"/>
    <property type="match status" value="1"/>
</dbReference>
<evidence type="ECO:0000256" key="7">
    <source>
        <dbReference type="RuleBase" id="RU003797"/>
    </source>
</evidence>
<sequence>MGEHDGHRERLRARLEREGIDHFAPHEVLELILFYSVPRANTNPIAHRLMERFGSLSGVLEAPPAELLKVPGVGPASAALLSSIPLFARRYLQDKNGMGVVLDTTQKLGKYILPRFVGLNNEHLYMICLDKKRKLLNCSLLSEGGLGQVAVDLRSIVETALRCSASCVVLAHNHTQGFAVPSRDDIQMTRQVAKALQMVSVELIDHIVISREEFVSMASTRGMWMEGSL</sequence>
<keyword evidence="5" id="KW-0862">Zinc</keyword>
<dbReference type="EMBL" id="JACRTB010000009">
    <property type="protein sequence ID" value="MBC8576164.1"/>
    <property type="molecule type" value="Genomic_DNA"/>
</dbReference>
<name>A0ABR7NIN1_9FIRM</name>
<evidence type="ECO:0000256" key="4">
    <source>
        <dbReference type="ARBA" id="ARBA00022801"/>
    </source>
</evidence>
<dbReference type="InterPro" id="IPR025657">
    <property type="entry name" value="RadC_JAB"/>
</dbReference>
<reference evidence="9 10" key="1">
    <citation type="submission" date="2020-08" db="EMBL/GenBank/DDBJ databases">
        <title>Genome public.</title>
        <authorList>
            <person name="Liu C."/>
            <person name="Sun Q."/>
        </authorList>
    </citation>
    <scope>NUCLEOTIDE SEQUENCE [LARGE SCALE GENOMIC DNA]</scope>
    <source>
        <strain evidence="9 10">BX1</strain>
    </source>
</reference>
<dbReference type="InterPro" id="IPR046778">
    <property type="entry name" value="UPF0758_N"/>
</dbReference>
<dbReference type="PANTHER" id="PTHR30471">
    <property type="entry name" value="DNA REPAIR PROTEIN RADC"/>
    <property type="match status" value="1"/>
</dbReference>
<evidence type="ECO:0000256" key="1">
    <source>
        <dbReference type="ARBA" id="ARBA00010243"/>
    </source>
</evidence>
<organism evidence="9 10">
    <name type="scientific">Yanshouia hominis</name>
    <dbReference type="NCBI Taxonomy" id="2763673"/>
    <lineage>
        <taxon>Bacteria</taxon>
        <taxon>Bacillati</taxon>
        <taxon>Bacillota</taxon>
        <taxon>Clostridia</taxon>
        <taxon>Eubacteriales</taxon>
        <taxon>Oscillospiraceae</taxon>
        <taxon>Yanshouia</taxon>
    </lineage>
</organism>
<keyword evidence="6" id="KW-0482">Metalloprotease</keyword>
<dbReference type="SUPFAM" id="SSF47781">
    <property type="entry name" value="RuvA domain 2-like"/>
    <property type="match status" value="1"/>
</dbReference>
<dbReference type="Gene3D" id="3.40.140.10">
    <property type="entry name" value="Cytidine Deaminase, domain 2"/>
    <property type="match status" value="1"/>
</dbReference>
<dbReference type="InterPro" id="IPR001405">
    <property type="entry name" value="UPF0758"/>
</dbReference>
<dbReference type="Proteomes" id="UP000658131">
    <property type="component" value="Unassembled WGS sequence"/>
</dbReference>
<evidence type="ECO:0000256" key="3">
    <source>
        <dbReference type="ARBA" id="ARBA00022723"/>
    </source>
</evidence>
<dbReference type="Pfam" id="PF20582">
    <property type="entry name" value="UPF0758_N"/>
    <property type="match status" value="1"/>
</dbReference>
<gene>
    <name evidence="9" type="primary">radC</name>
    <name evidence="9" type="ORF">H8717_07055</name>
</gene>
<dbReference type="NCBIfam" id="TIGR00608">
    <property type="entry name" value="radc"/>
    <property type="match status" value="1"/>
</dbReference>
<dbReference type="InterPro" id="IPR037518">
    <property type="entry name" value="MPN"/>
</dbReference>
<evidence type="ECO:0000259" key="8">
    <source>
        <dbReference type="PROSITE" id="PS50249"/>
    </source>
</evidence>
<keyword evidence="3" id="KW-0479">Metal-binding</keyword>
<dbReference type="PANTHER" id="PTHR30471:SF3">
    <property type="entry name" value="UPF0758 PROTEIN YEES-RELATED"/>
    <property type="match status" value="1"/>
</dbReference>
<evidence type="ECO:0000256" key="5">
    <source>
        <dbReference type="ARBA" id="ARBA00022833"/>
    </source>
</evidence>
<keyword evidence="10" id="KW-1185">Reference proteome</keyword>
<proteinExistence type="inferred from homology"/>
<dbReference type="PROSITE" id="PS50249">
    <property type="entry name" value="MPN"/>
    <property type="match status" value="1"/>
</dbReference>
<evidence type="ECO:0000256" key="6">
    <source>
        <dbReference type="ARBA" id="ARBA00023049"/>
    </source>
</evidence>
<comment type="caution">
    <text evidence="9">The sequence shown here is derived from an EMBL/GenBank/DDBJ whole genome shotgun (WGS) entry which is preliminary data.</text>
</comment>
<comment type="similarity">
    <text evidence="1 7">Belongs to the UPF0758 family.</text>
</comment>
<accession>A0ABR7NIN1</accession>
<dbReference type="CDD" id="cd08071">
    <property type="entry name" value="MPN_DUF2466"/>
    <property type="match status" value="1"/>
</dbReference>
<keyword evidence="2" id="KW-0645">Protease</keyword>
<evidence type="ECO:0000313" key="10">
    <source>
        <dbReference type="Proteomes" id="UP000658131"/>
    </source>
</evidence>
<feature type="domain" description="MPN" evidence="8">
    <location>
        <begin position="101"/>
        <end position="223"/>
    </location>
</feature>